<organism evidence="1 2">
    <name type="scientific">Pluteus cervinus</name>
    <dbReference type="NCBI Taxonomy" id="181527"/>
    <lineage>
        <taxon>Eukaryota</taxon>
        <taxon>Fungi</taxon>
        <taxon>Dikarya</taxon>
        <taxon>Basidiomycota</taxon>
        <taxon>Agaricomycotina</taxon>
        <taxon>Agaricomycetes</taxon>
        <taxon>Agaricomycetidae</taxon>
        <taxon>Agaricales</taxon>
        <taxon>Pluteineae</taxon>
        <taxon>Pluteaceae</taxon>
        <taxon>Pluteus</taxon>
    </lineage>
</organism>
<accession>A0ACD3BEW1</accession>
<evidence type="ECO:0000313" key="2">
    <source>
        <dbReference type="Proteomes" id="UP000308600"/>
    </source>
</evidence>
<proteinExistence type="predicted"/>
<keyword evidence="2" id="KW-1185">Reference proteome</keyword>
<name>A0ACD3BEW1_9AGAR</name>
<protein>
    <submittedName>
        <fullName evidence="1">Uncharacterized protein</fullName>
    </submittedName>
</protein>
<dbReference type="Proteomes" id="UP000308600">
    <property type="component" value="Unassembled WGS sequence"/>
</dbReference>
<dbReference type="EMBL" id="ML208260">
    <property type="protein sequence ID" value="TFK76199.1"/>
    <property type="molecule type" value="Genomic_DNA"/>
</dbReference>
<sequence length="249" mass="26907">MTQIILEIILAFCLTANVFMPFMGNIIQIPFVILLTMGPPSLFAVTTGFALGSFAGLLLKYGVVTKYTKAFSGISAGTGYQRIWPRFVEGLRKVGGSLIKVKGTVPPGIFWAVPVVTIMVYTSAMQLTMCAALGDGTTVPAFIEDSLVDGSTMEMHLKISTGQALLQVKDHLKFAFEAVLTYASMLESQIAKAAQPTAKVAILFLDDAVRHVKSGGPDLAVKFVQAIRHKSGFVRKICIKKSPPHFTTF</sequence>
<evidence type="ECO:0000313" key="1">
    <source>
        <dbReference type="EMBL" id="TFK76199.1"/>
    </source>
</evidence>
<reference evidence="1 2" key="1">
    <citation type="journal article" date="2019" name="Nat. Ecol. Evol.">
        <title>Megaphylogeny resolves global patterns of mushroom evolution.</title>
        <authorList>
            <person name="Varga T."/>
            <person name="Krizsan K."/>
            <person name="Foldi C."/>
            <person name="Dima B."/>
            <person name="Sanchez-Garcia M."/>
            <person name="Sanchez-Ramirez S."/>
            <person name="Szollosi G.J."/>
            <person name="Szarkandi J.G."/>
            <person name="Papp V."/>
            <person name="Albert L."/>
            <person name="Andreopoulos W."/>
            <person name="Angelini C."/>
            <person name="Antonin V."/>
            <person name="Barry K.W."/>
            <person name="Bougher N.L."/>
            <person name="Buchanan P."/>
            <person name="Buyck B."/>
            <person name="Bense V."/>
            <person name="Catcheside P."/>
            <person name="Chovatia M."/>
            <person name="Cooper J."/>
            <person name="Damon W."/>
            <person name="Desjardin D."/>
            <person name="Finy P."/>
            <person name="Geml J."/>
            <person name="Haridas S."/>
            <person name="Hughes K."/>
            <person name="Justo A."/>
            <person name="Karasinski D."/>
            <person name="Kautmanova I."/>
            <person name="Kiss B."/>
            <person name="Kocsube S."/>
            <person name="Kotiranta H."/>
            <person name="LaButti K.M."/>
            <person name="Lechner B.E."/>
            <person name="Liimatainen K."/>
            <person name="Lipzen A."/>
            <person name="Lukacs Z."/>
            <person name="Mihaltcheva S."/>
            <person name="Morgado L.N."/>
            <person name="Niskanen T."/>
            <person name="Noordeloos M.E."/>
            <person name="Ohm R.A."/>
            <person name="Ortiz-Santana B."/>
            <person name="Ovrebo C."/>
            <person name="Racz N."/>
            <person name="Riley R."/>
            <person name="Savchenko A."/>
            <person name="Shiryaev A."/>
            <person name="Soop K."/>
            <person name="Spirin V."/>
            <person name="Szebenyi C."/>
            <person name="Tomsovsky M."/>
            <person name="Tulloss R.E."/>
            <person name="Uehling J."/>
            <person name="Grigoriev I.V."/>
            <person name="Vagvolgyi C."/>
            <person name="Papp T."/>
            <person name="Martin F.M."/>
            <person name="Miettinen O."/>
            <person name="Hibbett D.S."/>
            <person name="Nagy L.G."/>
        </authorList>
    </citation>
    <scope>NUCLEOTIDE SEQUENCE [LARGE SCALE GENOMIC DNA]</scope>
    <source>
        <strain evidence="1 2">NL-1719</strain>
    </source>
</reference>
<gene>
    <name evidence="1" type="ORF">BDN72DRAFT_891290</name>
</gene>